<comment type="caution">
    <text evidence="2">The sequence shown here is derived from an EMBL/GenBank/DDBJ whole genome shotgun (WGS) entry which is preliminary data.</text>
</comment>
<accession>A0A5B7CMM7</accession>
<keyword evidence="3" id="KW-1185">Reference proteome</keyword>
<evidence type="ECO:0000313" key="2">
    <source>
        <dbReference type="EMBL" id="MPC10730.1"/>
    </source>
</evidence>
<protein>
    <submittedName>
        <fullName evidence="2">Uncharacterized protein</fullName>
    </submittedName>
</protein>
<name>A0A5B7CMM7_PORTR</name>
<reference evidence="2 3" key="1">
    <citation type="submission" date="2019-05" db="EMBL/GenBank/DDBJ databases">
        <title>Another draft genome of Portunus trituberculatus and its Hox gene families provides insights of decapod evolution.</title>
        <authorList>
            <person name="Jeong J.-H."/>
            <person name="Song I."/>
            <person name="Kim S."/>
            <person name="Choi T."/>
            <person name="Kim D."/>
            <person name="Ryu S."/>
            <person name="Kim W."/>
        </authorList>
    </citation>
    <scope>NUCLEOTIDE SEQUENCE [LARGE SCALE GENOMIC DNA]</scope>
    <source>
        <tissue evidence="2">Muscle</tissue>
    </source>
</reference>
<feature type="region of interest" description="Disordered" evidence="1">
    <location>
        <begin position="79"/>
        <end position="128"/>
    </location>
</feature>
<dbReference type="Proteomes" id="UP000324222">
    <property type="component" value="Unassembled WGS sequence"/>
</dbReference>
<evidence type="ECO:0000256" key="1">
    <source>
        <dbReference type="SAM" id="MobiDB-lite"/>
    </source>
</evidence>
<sequence>MKGLVSAPDASPVLMEAVSLRPRRRERLSEWCECHQRRNGLAGGAEIVPEEVYGRSLTPREVIRGAPFLLETRLTEGRDWEEGRAPSGMGTAGDVVRAPPIPGHGPHAPRPLQPHASSSSRAADSEGVPDVWERPVCYDEVILPPTMCQACSVTPRWSCNPSK</sequence>
<dbReference type="AlphaFoldDB" id="A0A5B7CMM7"/>
<gene>
    <name evidence="2" type="ORF">E2C01_003371</name>
</gene>
<proteinExistence type="predicted"/>
<dbReference type="EMBL" id="VSRR010000127">
    <property type="protein sequence ID" value="MPC10730.1"/>
    <property type="molecule type" value="Genomic_DNA"/>
</dbReference>
<feature type="compositionally biased region" description="Pro residues" evidence="1">
    <location>
        <begin position="99"/>
        <end position="112"/>
    </location>
</feature>
<organism evidence="2 3">
    <name type="scientific">Portunus trituberculatus</name>
    <name type="common">Swimming crab</name>
    <name type="synonym">Neptunus trituberculatus</name>
    <dbReference type="NCBI Taxonomy" id="210409"/>
    <lineage>
        <taxon>Eukaryota</taxon>
        <taxon>Metazoa</taxon>
        <taxon>Ecdysozoa</taxon>
        <taxon>Arthropoda</taxon>
        <taxon>Crustacea</taxon>
        <taxon>Multicrustacea</taxon>
        <taxon>Malacostraca</taxon>
        <taxon>Eumalacostraca</taxon>
        <taxon>Eucarida</taxon>
        <taxon>Decapoda</taxon>
        <taxon>Pleocyemata</taxon>
        <taxon>Brachyura</taxon>
        <taxon>Eubrachyura</taxon>
        <taxon>Portunoidea</taxon>
        <taxon>Portunidae</taxon>
        <taxon>Portuninae</taxon>
        <taxon>Portunus</taxon>
    </lineage>
</organism>
<evidence type="ECO:0000313" key="3">
    <source>
        <dbReference type="Proteomes" id="UP000324222"/>
    </source>
</evidence>